<keyword evidence="8" id="KW-1185">Reference proteome</keyword>
<organism evidence="7 8">
    <name type="scientific">Mollisia scopiformis</name>
    <name type="common">Conifer needle endophyte fungus</name>
    <name type="synonym">Phialocephala scopiformis</name>
    <dbReference type="NCBI Taxonomy" id="149040"/>
    <lineage>
        <taxon>Eukaryota</taxon>
        <taxon>Fungi</taxon>
        <taxon>Dikarya</taxon>
        <taxon>Ascomycota</taxon>
        <taxon>Pezizomycotina</taxon>
        <taxon>Leotiomycetes</taxon>
        <taxon>Helotiales</taxon>
        <taxon>Mollisiaceae</taxon>
        <taxon>Mollisia</taxon>
    </lineage>
</organism>
<dbReference type="PANTHER" id="PTHR31679:SF2">
    <property type="entry name" value="PEROXISOMAL MEMBRANE PROTEIN PEX30-RELATED"/>
    <property type="match status" value="1"/>
</dbReference>
<dbReference type="OrthoDB" id="5586090at2759"/>
<feature type="compositionally biased region" description="Basic residues" evidence="5">
    <location>
        <begin position="559"/>
        <end position="571"/>
    </location>
</feature>
<dbReference type="Proteomes" id="UP000070700">
    <property type="component" value="Unassembled WGS sequence"/>
</dbReference>
<dbReference type="GO" id="GO:0007031">
    <property type="term" value="P:peroxisome organization"/>
    <property type="evidence" value="ECO:0007669"/>
    <property type="project" value="UniProtKB-ARBA"/>
</dbReference>
<dbReference type="GO" id="GO:0005778">
    <property type="term" value="C:peroxisomal membrane"/>
    <property type="evidence" value="ECO:0007669"/>
    <property type="project" value="TreeGrafter"/>
</dbReference>
<dbReference type="SMART" id="SM00693">
    <property type="entry name" value="DysFN"/>
    <property type="match status" value="1"/>
</dbReference>
<evidence type="ECO:0000256" key="3">
    <source>
        <dbReference type="ARBA" id="ARBA00022989"/>
    </source>
</evidence>
<evidence type="ECO:0000313" key="8">
    <source>
        <dbReference type="Proteomes" id="UP000070700"/>
    </source>
</evidence>
<feature type="region of interest" description="Disordered" evidence="5">
    <location>
        <begin position="1"/>
        <end position="32"/>
    </location>
</feature>
<dbReference type="InParanoid" id="A0A194XKK5"/>
<dbReference type="GO" id="GO:0012505">
    <property type="term" value="C:endomembrane system"/>
    <property type="evidence" value="ECO:0007669"/>
    <property type="project" value="UniProtKB-SubCell"/>
</dbReference>
<dbReference type="EMBL" id="KQ947409">
    <property type="protein sequence ID" value="KUJ20745.1"/>
    <property type="molecule type" value="Genomic_DNA"/>
</dbReference>
<evidence type="ECO:0000256" key="4">
    <source>
        <dbReference type="ARBA" id="ARBA00023136"/>
    </source>
</evidence>
<feature type="region of interest" description="Disordered" evidence="5">
    <location>
        <begin position="463"/>
        <end position="614"/>
    </location>
</feature>
<feature type="compositionally biased region" description="Polar residues" evidence="5">
    <location>
        <begin position="573"/>
        <end position="586"/>
    </location>
</feature>
<gene>
    <name evidence="7" type="ORF">LY89DRAFT_611125</name>
</gene>
<protein>
    <submittedName>
        <fullName evidence="7">Pex24p-domain-containing protein</fullName>
    </submittedName>
</protein>
<dbReference type="RefSeq" id="XP_018075100.1">
    <property type="nucleotide sequence ID" value="XM_018210571.1"/>
</dbReference>
<dbReference type="AlphaFoldDB" id="A0A194XKK5"/>
<accession>A0A194XKK5</accession>
<evidence type="ECO:0000313" key="7">
    <source>
        <dbReference type="EMBL" id="KUJ20745.1"/>
    </source>
</evidence>
<sequence length="614" mass="68454">MAAFDTPWMMSSTPSSSRKDEDGGPSINNDPNLGTVASFSPVTLSHATSANKQRSTILVHQKSPLLIATPPQITRALAYSHPFLLPLNKFAGLLTWTSGDPWESFLLVAGFWGVVSYGDVVMRYAGPLVVVMGLILGMYSRRYSPLSSTGWTGEKLNPAQKKGHKRMESEATSLKHQKTLDEIVETLKEFTSRCNLLLDPLLELTDFLSTQRTATSATTRPALTTLLIRILLVTPVWILFTFRPIQVITTKRIALFAGTMFLTWHSRPHRISRTILWRSATVRRVCHLVTGLHFAELPATQPANEEKPDLPPRPKSDQQEKATLAATAAAKRRPDAPGVRFTFILYENQRRWVGLGWTTSLFAYERAAWTDEHLNPAPTKEEFELPDVEEGNARWRWVDGSQWLVEGAGESDEGGVKAKADATDGGQGWIYYDNKWQNGRRGVDGWGRYTRRRKWYRDAELVEVSPSTEVTPPPTPIPTTSVPVSPDANRTPVPSKHQASTSVSSLTEPLPPPNFNDTASVSSKDKDSHSLRSLTILEEKDNQSVKSDKDSMKSFKSTPRQRRPSVLKRRGTGASQNSRMSLYSNRGSDDDMSIASRPKVEDWGIGDDIRMGLE</sequence>
<evidence type="ECO:0000256" key="1">
    <source>
        <dbReference type="ARBA" id="ARBA00004127"/>
    </source>
</evidence>
<feature type="compositionally biased region" description="Basic and acidic residues" evidence="5">
    <location>
        <begin position="537"/>
        <end position="553"/>
    </location>
</feature>
<feature type="compositionally biased region" description="Low complexity" evidence="5">
    <location>
        <begin position="1"/>
        <end position="16"/>
    </location>
</feature>
<dbReference type="GeneID" id="28820297"/>
<dbReference type="Pfam" id="PF06398">
    <property type="entry name" value="Pex24p"/>
    <property type="match status" value="1"/>
</dbReference>
<feature type="region of interest" description="Disordered" evidence="5">
    <location>
        <begin position="300"/>
        <end position="331"/>
    </location>
</feature>
<keyword evidence="2" id="KW-0812">Transmembrane</keyword>
<dbReference type="InterPro" id="IPR006614">
    <property type="entry name" value="Peroxin/Ferlin"/>
</dbReference>
<evidence type="ECO:0000256" key="5">
    <source>
        <dbReference type="SAM" id="MobiDB-lite"/>
    </source>
</evidence>
<name>A0A194XKK5_MOLSC</name>
<feature type="compositionally biased region" description="Basic and acidic residues" evidence="5">
    <location>
        <begin position="598"/>
        <end position="614"/>
    </location>
</feature>
<proteinExistence type="predicted"/>
<feature type="compositionally biased region" description="Basic and acidic residues" evidence="5">
    <location>
        <begin position="304"/>
        <end position="320"/>
    </location>
</feature>
<evidence type="ECO:0000259" key="6">
    <source>
        <dbReference type="SMART" id="SM00693"/>
    </source>
</evidence>
<dbReference type="KEGG" id="psco:LY89DRAFT_611125"/>
<feature type="domain" description="Peroxin/Ferlin" evidence="6">
    <location>
        <begin position="338"/>
        <end position="406"/>
    </location>
</feature>
<dbReference type="STRING" id="149040.A0A194XKK5"/>
<evidence type="ECO:0000256" key="2">
    <source>
        <dbReference type="ARBA" id="ARBA00022692"/>
    </source>
</evidence>
<keyword evidence="3" id="KW-1133">Transmembrane helix</keyword>
<feature type="compositionally biased region" description="Polar residues" evidence="5">
    <location>
        <begin position="497"/>
        <end position="507"/>
    </location>
</feature>
<dbReference type="PANTHER" id="PTHR31679">
    <property type="entry name" value="PEROXISOMAL MEMBRANE PROTEIN PEX30-RELATED"/>
    <property type="match status" value="1"/>
</dbReference>
<keyword evidence="4" id="KW-0472">Membrane</keyword>
<reference evidence="7 8" key="1">
    <citation type="submission" date="2015-10" db="EMBL/GenBank/DDBJ databases">
        <title>Full genome of DAOMC 229536 Phialocephala scopiformis, a fungal endophyte of spruce producing the potent anti-insectan compound rugulosin.</title>
        <authorList>
            <consortium name="DOE Joint Genome Institute"/>
            <person name="Walker A.K."/>
            <person name="Frasz S.L."/>
            <person name="Seifert K.A."/>
            <person name="Miller J.D."/>
            <person name="Mondo S.J."/>
            <person name="Labutti K."/>
            <person name="Lipzen A."/>
            <person name="Dockter R."/>
            <person name="Kennedy M."/>
            <person name="Grigoriev I.V."/>
            <person name="Spatafora J.W."/>
        </authorList>
    </citation>
    <scope>NUCLEOTIDE SEQUENCE [LARGE SCALE GENOMIC DNA]</scope>
    <source>
        <strain evidence="7 8">CBS 120377</strain>
    </source>
</reference>
<dbReference type="FunCoup" id="A0A194XKK5">
    <property type="interactions" value="74"/>
</dbReference>
<dbReference type="InterPro" id="IPR010482">
    <property type="entry name" value="TECPR1-like_DysF"/>
</dbReference>
<comment type="subcellular location">
    <subcellularLocation>
        <location evidence="1">Endomembrane system</location>
        <topology evidence="1">Multi-pass membrane protein</topology>
    </subcellularLocation>
</comment>
<dbReference type="InterPro" id="IPR052646">
    <property type="entry name" value="Peroxisomal_PEX28-32"/>
</dbReference>